<dbReference type="InterPro" id="IPR011009">
    <property type="entry name" value="Kinase-like_dom_sf"/>
</dbReference>
<dbReference type="Gene3D" id="1.25.40.20">
    <property type="entry name" value="Ankyrin repeat-containing domain"/>
    <property type="match status" value="3"/>
</dbReference>
<dbReference type="PANTHER" id="PTHR44329:SF288">
    <property type="entry name" value="MITOGEN-ACTIVATED PROTEIN KINASE KINASE KINASE 20"/>
    <property type="match status" value="1"/>
</dbReference>
<dbReference type="Proteomes" id="UP000251714">
    <property type="component" value="Unassembled WGS sequence"/>
</dbReference>
<accession>A0A365NNM0</accession>
<evidence type="ECO:0000256" key="1">
    <source>
        <dbReference type="ARBA" id="ARBA00005843"/>
    </source>
</evidence>
<dbReference type="SMART" id="SM00220">
    <property type="entry name" value="S_TKc"/>
    <property type="match status" value="1"/>
</dbReference>
<reference evidence="10 11" key="1">
    <citation type="submission" date="2017-12" db="EMBL/GenBank/DDBJ databases">
        <title>Genome sequence of the mycotoxigenic crop pathogen Fusarium proliferatum, strain ITEM 2341 from Date Palm.</title>
        <authorList>
            <person name="Almiman B.F."/>
            <person name="Shittu T.A."/>
            <person name="Muthumeenakshi S."/>
            <person name="Baroncelli R."/>
            <person name="Sreenivasaprasada S."/>
        </authorList>
    </citation>
    <scope>NUCLEOTIDE SEQUENCE [LARGE SCALE GENOMIC DNA]</scope>
    <source>
        <strain evidence="10 11">ITEM 2341</strain>
    </source>
</reference>
<dbReference type="InterPro" id="IPR000719">
    <property type="entry name" value="Prot_kinase_dom"/>
</dbReference>
<feature type="domain" description="Protein kinase" evidence="9">
    <location>
        <begin position="42"/>
        <end position="373"/>
    </location>
</feature>
<keyword evidence="7" id="KW-0175">Coiled coil</keyword>
<dbReference type="InterPro" id="IPR036770">
    <property type="entry name" value="Ankyrin_rpt-contain_sf"/>
</dbReference>
<feature type="coiled-coil region" evidence="7">
    <location>
        <begin position="1262"/>
        <end position="1296"/>
    </location>
</feature>
<name>A0A365NNM0_GIBIN</name>
<dbReference type="SMART" id="SM00248">
    <property type="entry name" value="ANK"/>
    <property type="match status" value="6"/>
</dbReference>
<sequence>MASEAKQRDHDLLSFMSTFLITHQRLDLSLTLLSVLIDDASIDVQVRSNKGGYFSVCLARSKDLLEARFLNRNDDLLPEATNLPELVAVKIPRPDGDLNSARSRKMWSSMAMELQILRNKFIKDHPNIVQLLGICWKSVKDGVLMPSFVLEAAEIDLEKFLDNPKAVEYRKVLGLAVDIATGVRALHDVGIIHGDIKPANVLIFKDPQLTYVAKIADFGSSLLRSDIKSPMKLPFGSGFWQAPECRDHLDGDQLTKADVYSVGLVLWRLLAGDIMHLLLDSVKDDGLTRDAFFEQMKRNDEKRIPATVYHCLMRMEDILGPEEKTKPSKSMYSIHKVVDDMASVIMMTLVQPKSRSSMKALLENMRIVMHQYLIWEEFRGLYTEDFKKSGPIKMNPQEQDIWLQPGLDEPTNDDIKRVLRLGRSTEWLNQTTSHIKRGGRVSDVPGIDQVPESVAATHVAETWKRWRKLRDPKPDEAISLRPGQAVLEADSSMGTLRVLPPEIISNVMREVKRVAQDPKEEQTRRKEAAWQYAMFYLRTVQLHPKSQDTIDESLSLLLDAAEGGHYGARGIVSHLYDSLSRSFLRSRDVELAWLRDGVCHGSETAKRRLQALDPDLYSQAIDLLRTRYSGLGIETPPQYWDQETLPDDELFHETRIRHRIGMDANQEQTVLLCAMSNRLELLKQLTDHGLVNVNHVNEWNESPLLWASRAGHRDVVFHLLDCGADPSVASDERTTPLHFLSSFDDGDIPEVCRRLVEAGAGLEARSKAGHRYRQGLDSTYGDVDGTPLTWAVAANNSVAAQALVTSGADPFDLPGLEISYSDTFGGMSHVSPVWFAAMNHQYYMLEILLRNVAKEKIKDFLNTYQRKFGSNDSSGQDNPIIAWCVTYAAQGIGRRVLFHGKYHQEAFMKTFDMLVDCGADTDDVHRLAVQHGQPFVLDYLFGSGKIPRPTPRKWMQFILVAGATQDWITFDVLLRYSQADDLSPEQWHLYYGSFRGLPNNVEYLDVFRKHRDPKTDYYLHYTKALMSGKFILARWFYGTGLCDLTQQVSTSDETILGLLLRRCKSYSNAILQLEQILKLDLPDSCFWDIAYFPEYQTSSTMANAALRLIVQKWYEPEHLNAQVAEGEFKGRTALHIAVLTANVGAVRYLLQEEEESLDLTLLDCNNFSIVDTAAWGLMSQQSRIKLWDLPTEYHKSADLDHWRSVMEILVRLLKAGAKPNKIGLAVTRTEQEKIQVFDLERFKVYTVPFNLEMGPVGLRAEMEAMKGEMGELKRQVAAVEAENSVLREVVNDLQNRFGGPLPSRRVDGVRRRPTSATPSLIERPRGGDNHLKNP</sequence>
<evidence type="ECO:0000256" key="8">
    <source>
        <dbReference type="SAM" id="MobiDB-lite"/>
    </source>
</evidence>
<comment type="caution">
    <text evidence="10">The sequence shown here is derived from an EMBL/GenBank/DDBJ whole genome shotgun (WGS) entry which is preliminary data.</text>
</comment>
<dbReference type="PROSITE" id="PS50011">
    <property type="entry name" value="PROTEIN_KINASE_DOM"/>
    <property type="match status" value="1"/>
</dbReference>
<keyword evidence="2" id="KW-0808">Transferase</keyword>
<keyword evidence="5" id="KW-0067">ATP-binding</keyword>
<feature type="compositionally biased region" description="Basic and acidic residues" evidence="8">
    <location>
        <begin position="1322"/>
        <end position="1334"/>
    </location>
</feature>
<dbReference type="SUPFAM" id="SSF56112">
    <property type="entry name" value="Protein kinase-like (PK-like)"/>
    <property type="match status" value="1"/>
</dbReference>
<dbReference type="Pfam" id="PF00069">
    <property type="entry name" value="Pkinase"/>
    <property type="match status" value="1"/>
</dbReference>
<proteinExistence type="inferred from homology"/>
<dbReference type="InterPro" id="IPR008271">
    <property type="entry name" value="Ser/Thr_kinase_AS"/>
</dbReference>
<evidence type="ECO:0000259" key="9">
    <source>
        <dbReference type="PROSITE" id="PS50011"/>
    </source>
</evidence>
<dbReference type="PROSITE" id="PS50297">
    <property type="entry name" value="ANK_REP_REGION"/>
    <property type="match status" value="1"/>
</dbReference>
<keyword evidence="3" id="KW-0547">Nucleotide-binding</keyword>
<dbReference type="PANTHER" id="PTHR44329">
    <property type="entry name" value="SERINE/THREONINE-PROTEIN KINASE TNNI3K-RELATED"/>
    <property type="match status" value="1"/>
</dbReference>
<dbReference type="InterPro" id="IPR051681">
    <property type="entry name" value="Ser/Thr_Kinases-Pseudokinases"/>
</dbReference>
<keyword evidence="6" id="KW-0040">ANK repeat</keyword>
<evidence type="ECO:0000256" key="7">
    <source>
        <dbReference type="SAM" id="Coils"/>
    </source>
</evidence>
<evidence type="ECO:0000256" key="4">
    <source>
        <dbReference type="ARBA" id="ARBA00022777"/>
    </source>
</evidence>
<evidence type="ECO:0000313" key="10">
    <source>
        <dbReference type="EMBL" id="RBA22437.1"/>
    </source>
</evidence>
<evidence type="ECO:0000256" key="6">
    <source>
        <dbReference type="PROSITE-ProRule" id="PRU00023"/>
    </source>
</evidence>
<feature type="repeat" description="ANK" evidence="6">
    <location>
        <begin position="1129"/>
        <end position="1151"/>
    </location>
</feature>
<evidence type="ECO:0000256" key="2">
    <source>
        <dbReference type="ARBA" id="ARBA00022679"/>
    </source>
</evidence>
<feature type="region of interest" description="Disordered" evidence="8">
    <location>
        <begin position="1300"/>
        <end position="1334"/>
    </location>
</feature>
<feature type="repeat" description="ANK" evidence="6">
    <location>
        <begin position="732"/>
        <end position="767"/>
    </location>
</feature>
<dbReference type="EMBL" id="PKMI01000001">
    <property type="protein sequence ID" value="RBA22437.1"/>
    <property type="molecule type" value="Genomic_DNA"/>
</dbReference>
<protein>
    <submittedName>
        <fullName evidence="10">Serine/threonine protein kinase</fullName>
    </submittedName>
</protein>
<dbReference type="PROSITE" id="PS00108">
    <property type="entry name" value="PROTEIN_KINASE_ST"/>
    <property type="match status" value="1"/>
</dbReference>
<dbReference type="Pfam" id="PF12796">
    <property type="entry name" value="Ank_2"/>
    <property type="match status" value="1"/>
</dbReference>
<dbReference type="GO" id="GO:0004674">
    <property type="term" value="F:protein serine/threonine kinase activity"/>
    <property type="evidence" value="ECO:0007669"/>
    <property type="project" value="UniProtKB-KW"/>
</dbReference>
<dbReference type="InterPro" id="IPR002110">
    <property type="entry name" value="Ankyrin_rpt"/>
</dbReference>
<gene>
    <name evidence="10" type="ORF">FPRO05_00784</name>
</gene>
<organism evidence="10 11">
    <name type="scientific">Gibberella intermedia</name>
    <name type="common">Bulb rot disease fungus</name>
    <name type="synonym">Fusarium proliferatum</name>
    <dbReference type="NCBI Taxonomy" id="948311"/>
    <lineage>
        <taxon>Eukaryota</taxon>
        <taxon>Fungi</taxon>
        <taxon>Dikarya</taxon>
        <taxon>Ascomycota</taxon>
        <taxon>Pezizomycotina</taxon>
        <taxon>Sordariomycetes</taxon>
        <taxon>Hypocreomycetidae</taxon>
        <taxon>Hypocreales</taxon>
        <taxon>Nectriaceae</taxon>
        <taxon>Fusarium</taxon>
        <taxon>Fusarium fujikuroi species complex</taxon>
    </lineage>
</organism>
<keyword evidence="10" id="KW-0723">Serine/threonine-protein kinase</keyword>
<dbReference type="Gene3D" id="1.10.510.10">
    <property type="entry name" value="Transferase(Phosphotransferase) domain 1"/>
    <property type="match status" value="1"/>
</dbReference>
<dbReference type="GO" id="GO:0005524">
    <property type="term" value="F:ATP binding"/>
    <property type="evidence" value="ECO:0007669"/>
    <property type="project" value="UniProtKB-KW"/>
</dbReference>
<dbReference type="PROSITE" id="PS50088">
    <property type="entry name" value="ANK_REPEAT"/>
    <property type="match status" value="3"/>
</dbReference>
<dbReference type="SUPFAM" id="SSF48403">
    <property type="entry name" value="Ankyrin repeat"/>
    <property type="match status" value="1"/>
</dbReference>
<evidence type="ECO:0000256" key="5">
    <source>
        <dbReference type="ARBA" id="ARBA00022840"/>
    </source>
</evidence>
<evidence type="ECO:0000313" key="11">
    <source>
        <dbReference type="Proteomes" id="UP000251714"/>
    </source>
</evidence>
<comment type="similarity">
    <text evidence="1">Belongs to the protein kinase superfamily. TKL Ser/Thr protein kinase family.</text>
</comment>
<dbReference type="Pfam" id="PF00023">
    <property type="entry name" value="Ank"/>
    <property type="match status" value="1"/>
</dbReference>
<feature type="repeat" description="ANK" evidence="6">
    <location>
        <begin position="699"/>
        <end position="731"/>
    </location>
</feature>
<evidence type="ECO:0000256" key="3">
    <source>
        <dbReference type="ARBA" id="ARBA00022741"/>
    </source>
</evidence>
<keyword evidence="4 10" id="KW-0418">Kinase</keyword>